<evidence type="ECO:0000313" key="1">
    <source>
        <dbReference type="EMBL" id="CAN0563217.1"/>
    </source>
</evidence>
<proteinExistence type="predicted"/>
<name>A0AC60A6F7_RANTA</name>
<dbReference type="EMBL" id="OX596092">
    <property type="protein sequence ID" value="CAN0563217.1"/>
    <property type="molecule type" value="Genomic_DNA"/>
</dbReference>
<sequence>MQGSRPPARPPPQLQPAPRRYICEPRRLGPGTGAWRAGPVLGGLGRGAGTGGRAGAHPGAGAGAGAERAREGARAARRAALVQRGKPKYQFQTLGKHSAPRHRACAPAPPPPPPGAPPPPYARPSPAPPPGGGALPVTPARAGVSRAEGGGRGANFTRSFALARRAAPGGTALPLRRGRRAADGPAQNGRSRARSRIPAASPMDYLPPAVRPSHSPNPLCSGEIYKYGSEQTGNLGSQLTCRTQLDGPIRTRRGRSELGCRPLRRGLTTGNPRPPGAGGAQPDGSGRACALRRPRRPPARAGETYHRRSDHHSQRPRRLARLRGPHRPPLLCRRLEAGAERLGDKGAREGNSRRAPGEARRPFFSLVAWMPLLKSAPPVRNTTHGGAGPASNVQSPSLTLPGSSAPAYGRPLPALRPLFGGGIGVRPPSLPGAPLPRAVPPLNPAARLWWSPECPQKQRFDSRHCSEIFSPSL</sequence>
<reference evidence="1" key="1">
    <citation type="submission" date="2023-05" db="EMBL/GenBank/DDBJ databases">
        <authorList>
            <consortium name="ELIXIR-Norway"/>
        </authorList>
    </citation>
    <scope>NUCLEOTIDE SEQUENCE</scope>
</reference>
<reference evidence="1" key="2">
    <citation type="submission" date="2025-03" db="EMBL/GenBank/DDBJ databases">
        <authorList>
            <consortium name="ELIXIR-Norway"/>
            <consortium name="Elixir Norway"/>
        </authorList>
    </citation>
    <scope>NUCLEOTIDE SEQUENCE</scope>
</reference>
<protein>
    <submittedName>
        <fullName evidence="1">Uncharacterized protein</fullName>
    </submittedName>
</protein>
<accession>A0AC60A6F7</accession>
<gene>
    <name evidence="1" type="ORF">MRATA1EN22A_LOCUS27484</name>
</gene>
<organism evidence="1 2">
    <name type="scientific">Rangifer tarandus platyrhynchus</name>
    <name type="common">Svalbard reindeer</name>
    <dbReference type="NCBI Taxonomy" id="3082113"/>
    <lineage>
        <taxon>Eukaryota</taxon>
        <taxon>Metazoa</taxon>
        <taxon>Chordata</taxon>
        <taxon>Craniata</taxon>
        <taxon>Vertebrata</taxon>
        <taxon>Euteleostomi</taxon>
        <taxon>Mammalia</taxon>
        <taxon>Eutheria</taxon>
        <taxon>Laurasiatheria</taxon>
        <taxon>Artiodactyla</taxon>
        <taxon>Ruminantia</taxon>
        <taxon>Pecora</taxon>
        <taxon>Cervidae</taxon>
        <taxon>Odocoileinae</taxon>
        <taxon>Rangifer</taxon>
    </lineage>
</organism>
<evidence type="ECO:0000313" key="2">
    <source>
        <dbReference type="Proteomes" id="UP001162501"/>
    </source>
</evidence>
<dbReference type="Proteomes" id="UP001162501">
    <property type="component" value="Chromosome 8"/>
</dbReference>